<evidence type="ECO:0000313" key="4">
    <source>
        <dbReference type="EMBL" id="PIY31307.1"/>
    </source>
</evidence>
<proteinExistence type="predicted"/>
<accession>A0A2M8CB98</accession>
<evidence type="ECO:0000313" key="5">
    <source>
        <dbReference type="EMBL" id="PJB56296.1"/>
    </source>
</evidence>
<evidence type="ECO:0000313" key="3">
    <source>
        <dbReference type="EMBL" id="PIX34323.1"/>
    </source>
</evidence>
<dbReference type="CDD" id="cd16329">
    <property type="entry name" value="LolA_like"/>
    <property type="match status" value="1"/>
</dbReference>
<evidence type="ECO:0000259" key="2">
    <source>
        <dbReference type="Pfam" id="PF17131"/>
    </source>
</evidence>
<keyword evidence="1" id="KW-0175">Coiled coil</keyword>
<feature type="coiled-coil region" evidence="1">
    <location>
        <begin position="133"/>
        <end position="160"/>
    </location>
</feature>
<dbReference type="Gene3D" id="2.50.20.10">
    <property type="entry name" value="Lipoprotein localisation LolA/LolB/LppX"/>
    <property type="match status" value="1"/>
</dbReference>
<comment type="caution">
    <text evidence="4">The sequence shown here is derived from an EMBL/GenBank/DDBJ whole genome shotgun (WGS) entry which is preliminary data.</text>
</comment>
<dbReference type="AlphaFoldDB" id="A0A2M7PLX9"/>
<dbReference type="Proteomes" id="UP000228560">
    <property type="component" value="Unassembled WGS sequence"/>
</dbReference>
<reference evidence="3" key="1">
    <citation type="submission" date="2017-09" db="EMBL/GenBank/DDBJ databases">
        <title>Depth-based differentiation of microbial function through sediment-hosted aquifers and enrichment of novel symbionts in the deep terrestrial subsurface.</title>
        <authorList>
            <person name="Probst A.J."/>
            <person name="Ladd B."/>
            <person name="Jarett J.K."/>
            <person name="Geller-Mcgrath D.E."/>
            <person name="Sieber C.M.K."/>
            <person name="Emerson J.B."/>
            <person name="Anantharaman K."/>
            <person name="Thomas B.C."/>
            <person name="Malmstrom R."/>
            <person name="Stieglmeier M."/>
            <person name="Klingl A."/>
            <person name="Woyke T."/>
            <person name="Ryan C.M."/>
            <person name="Banfield J.F."/>
        </authorList>
    </citation>
    <scope>NUCLEOTIDE SEQUENCE</scope>
    <source>
        <strain evidence="3">CG_4_8_14_3_um_filter_34_18</strain>
    </source>
</reference>
<dbReference type="Pfam" id="PF17131">
    <property type="entry name" value="LolA_like"/>
    <property type="match status" value="1"/>
</dbReference>
<sequence>MKLNYKIFILTLLILLFSIHIISAQTLTVEEIIDKMDERSPDFTTQKTISEMTLIDQKGKEEVREMLMFSQKEEGDKTSSLVRFLSPKSVKGVTLLNLNSSEKIYLYMPAYDKPRRIAGSSKGDEFMGTGLSYEDMSMDYEDKDNEKKLLQETEKEYRIEIIPTGEDTSYKKIILSVDKEKFYAKNVEFYDTSETLTKTLEIVNIKIDDQGKITPMEIEFTDLMENKKTKIVIKEIEYNIELASDFFSIRTLSKPTL</sequence>
<gene>
    <name evidence="5" type="ORF">CO097_05660</name>
    <name evidence="4" type="ORF">COZ07_09745</name>
    <name evidence="3" type="ORF">COZ58_04345</name>
</gene>
<evidence type="ECO:0000256" key="1">
    <source>
        <dbReference type="SAM" id="Coils"/>
    </source>
</evidence>
<reference evidence="6 7" key="2">
    <citation type="submission" date="2017-09" db="EMBL/GenBank/DDBJ databases">
        <title>Depth-based differentiation of microbial function through sediment-hosted aquifers and enrichment of novel symbionts in the deep terrestrial subsurface.</title>
        <authorList>
            <person name="Probst A.J."/>
            <person name="Ladd B."/>
            <person name="Jarett J.K."/>
            <person name="Geller-Mcgrath D.E."/>
            <person name="Sieber C.M."/>
            <person name="Emerson J.B."/>
            <person name="Anantharaman K."/>
            <person name="Thomas B.C."/>
            <person name="Malmstrom R."/>
            <person name="Stieglmeier M."/>
            <person name="Klingl A."/>
            <person name="Woyke T."/>
            <person name="Ryan C.M."/>
            <person name="Banfield J.F."/>
        </authorList>
    </citation>
    <scope>NUCLEOTIDE SEQUENCE [LARGE SCALE GENOMIC DNA]</scope>
    <source>
        <strain evidence="4">CG_4_10_14_3_um_filter_34_13</strain>
        <strain evidence="5">CG_4_9_14_3_um_filter_33_16</strain>
    </source>
</reference>
<dbReference type="Proteomes" id="UP000231493">
    <property type="component" value="Unassembled WGS sequence"/>
</dbReference>
<evidence type="ECO:0000313" key="6">
    <source>
        <dbReference type="Proteomes" id="UP000228560"/>
    </source>
</evidence>
<dbReference type="EMBL" id="PFTV01000135">
    <property type="protein sequence ID" value="PJB56296.1"/>
    <property type="molecule type" value="Genomic_DNA"/>
</dbReference>
<evidence type="ECO:0000313" key="7">
    <source>
        <dbReference type="Proteomes" id="UP000230646"/>
    </source>
</evidence>
<dbReference type="EMBL" id="PFKO01000355">
    <property type="protein sequence ID" value="PIY31307.1"/>
    <property type="molecule type" value="Genomic_DNA"/>
</dbReference>
<dbReference type="Proteomes" id="UP000230646">
    <property type="component" value="Unassembled WGS sequence"/>
</dbReference>
<accession>A0A2M7PLX9</accession>
<dbReference type="EMBL" id="PFIP01000084">
    <property type="protein sequence ID" value="PIX34323.1"/>
    <property type="molecule type" value="Genomic_DNA"/>
</dbReference>
<accession>A0A2M7K875</accession>
<dbReference type="InterPro" id="IPR033399">
    <property type="entry name" value="TP_0789-like"/>
</dbReference>
<dbReference type="RefSeq" id="WP_406608419.1">
    <property type="nucleotide sequence ID" value="NZ_PFKO01000355.1"/>
</dbReference>
<feature type="domain" description="Uncharacterized protein TP-0789" evidence="2">
    <location>
        <begin position="77"/>
        <end position="253"/>
    </location>
</feature>
<organism evidence="4 7">
    <name type="scientific">Candidatus Infernicultor aquiphilus</name>
    <dbReference type="NCBI Taxonomy" id="1805029"/>
    <lineage>
        <taxon>Bacteria</taxon>
        <taxon>Pseudomonadati</taxon>
        <taxon>Atribacterota</taxon>
        <taxon>Candidatus Phoenicimicrobiia</taxon>
        <taxon>Candidatus Pheonicimicrobiales</taxon>
        <taxon>Candidatus Phoenicimicrobiaceae</taxon>
        <taxon>Candidatus Infernicultor</taxon>
    </lineage>
</organism>
<protein>
    <recommendedName>
        <fullName evidence="2">Uncharacterized protein TP-0789 domain-containing protein</fullName>
    </recommendedName>
</protein>
<name>A0A2M7PLX9_9BACT</name>